<accession>D6PL83</accession>
<organism evidence="1">
    <name type="scientific">uncultured organism MedDCM-OCT-S11-C1587</name>
    <dbReference type="NCBI Taxonomy" id="743655"/>
    <lineage>
        <taxon>unclassified sequences</taxon>
        <taxon>environmental samples</taxon>
    </lineage>
</organism>
<reference evidence="1" key="1">
    <citation type="journal article" date="2010" name="ISME J.">
        <title>Metagenome of the Mediterranean deep chlorophyll maximum studied by direct and fosmid library 454 pyrosequencing.</title>
        <authorList>
            <person name="Ghai R."/>
            <person name="Martin-Cuadrado A.B."/>
            <person name="Molto A.G."/>
            <person name="Heredia I.G."/>
            <person name="Cabrera R."/>
            <person name="Martin J."/>
            <person name="Verdu M."/>
            <person name="Deschamps P."/>
            <person name="Moreira D."/>
            <person name="Lopez-Garcia P."/>
            <person name="Mira A."/>
            <person name="Rodriguez-Valera F."/>
        </authorList>
    </citation>
    <scope>NUCLEOTIDE SEQUENCE</scope>
</reference>
<name>D6PL83_9ZZZZ</name>
<sequence length="102" mass="11140">MGMDNVRVYAGGWLNKETNKYVLDASVIIDNKADALYIANAGKQDAIFDLGEFNEIKTSEGIEELKQSGSYDIDKSNVRQSDNVKLVEGFEGARMASEGGTN</sequence>
<dbReference type="EMBL" id="GU943142">
    <property type="protein sequence ID" value="ADD96484.1"/>
    <property type="molecule type" value="Genomic_DNA"/>
</dbReference>
<protein>
    <submittedName>
        <fullName evidence="1">Uncharacterized protein</fullName>
    </submittedName>
</protein>
<evidence type="ECO:0000313" key="1">
    <source>
        <dbReference type="EMBL" id="ADD96484.1"/>
    </source>
</evidence>
<dbReference type="AlphaFoldDB" id="D6PL83"/>
<proteinExistence type="predicted"/>